<reference evidence="1" key="1">
    <citation type="submission" date="2022-10" db="EMBL/GenBank/DDBJ databases">
        <title>Genome Sequence of Xylaria curta.</title>
        <authorList>
            <person name="Buettner E."/>
        </authorList>
    </citation>
    <scope>NUCLEOTIDE SEQUENCE</scope>
    <source>
        <strain evidence="1">Babe10</strain>
    </source>
</reference>
<proteinExistence type="predicted"/>
<dbReference type="EMBL" id="JAPDGR010000617">
    <property type="protein sequence ID" value="KAJ2988687.1"/>
    <property type="molecule type" value="Genomic_DNA"/>
</dbReference>
<organism evidence="1 2">
    <name type="scientific">Xylaria curta</name>
    <dbReference type="NCBI Taxonomy" id="42375"/>
    <lineage>
        <taxon>Eukaryota</taxon>
        <taxon>Fungi</taxon>
        <taxon>Dikarya</taxon>
        <taxon>Ascomycota</taxon>
        <taxon>Pezizomycotina</taxon>
        <taxon>Sordariomycetes</taxon>
        <taxon>Xylariomycetidae</taxon>
        <taxon>Xylariales</taxon>
        <taxon>Xylariaceae</taxon>
        <taxon>Xylaria</taxon>
    </lineage>
</organism>
<accession>A0ACC1P9I2</accession>
<evidence type="ECO:0000313" key="1">
    <source>
        <dbReference type="EMBL" id="KAJ2988687.1"/>
    </source>
</evidence>
<gene>
    <name evidence="1" type="ORF">NUW58_g3846</name>
</gene>
<protein>
    <submittedName>
        <fullName evidence="1">Uncharacterized protein</fullName>
    </submittedName>
</protein>
<evidence type="ECO:0000313" key="2">
    <source>
        <dbReference type="Proteomes" id="UP001143856"/>
    </source>
</evidence>
<keyword evidence="2" id="KW-1185">Reference proteome</keyword>
<dbReference type="Proteomes" id="UP001143856">
    <property type="component" value="Unassembled WGS sequence"/>
</dbReference>
<comment type="caution">
    <text evidence="1">The sequence shown here is derived from an EMBL/GenBank/DDBJ whole genome shotgun (WGS) entry which is preliminary data.</text>
</comment>
<name>A0ACC1P9I2_9PEZI</name>
<sequence>MSTIKLRQIEEDPSRKDVFGVLNEYIQPETATSASQAATSFTQTVKSPDEEFFWGFWDNIFDIAGQIPHDNPAQDKLVAFVRELTLVPETGDKVWDARVWIDLPLFGAAAREHLDRVAGTDAQVSFHAFVARLLHAGISPGSETTAIWMLRDALEQEAHSAGNKDANHDDLMAAAVYIEYAGATLVQKLALQPEPELDDADQRVLKGGKLWEGKSGLTVDRWRFWGQRFGEQAKNATSEQAKNLALHAAKLIEFWTQTRLSA</sequence>